<feature type="region of interest" description="Disordered" evidence="1">
    <location>
        <begin position="1"/>
        <end position="23"/>
    </location>
</feature>
<evidence type="ECO:0000256" key="1">
    <source>
        <dbReference type="SAM" id="MobiDB-lite"/>
    </source>
</evidence>
<feature type="compositionally biased region" description="Polar residues" evidence="1">
    <location>
        <begin position="1"/>
        <end position="22"/>
    </location>
</feature>
<evidence type="ECO:0000313" key="2">
    <source>
        <dbReference type="EMBL" id="CAI8029356.1"/>
    </source>
</evidence>
<proteinExistence type="predicted"/>
<feature type="region of interest" description="Disordered" evidence="1">
    <location>
        <begin position="245"/>
        <end position="280"/>
    </location>
</feature>
<dbReference type="AlphaFoldDB" id="A0AA35SIN4"/>
<evidence type="ECO:0000313" key="3">
    <source>
        <dbReference type="Proteomes" id="UP001174909"/>
    </source>
</evidence>
<reference evidence="2" key="1">
    <citation type="submission" date="2023-03" db="EMBL/GenBank/DDBJ databases">
        <authorList>
            <person name="Steffen K."/>
            <person name="Cardenas P."/>
        </authorList>
    </citation>
    <scope>NUCLEOTIDE SEQUENCE</scope>
</reference>
<feature type="compositionally biased region" description="Gly residues" evidence="1">
    <location>
        <begin position="356"/>
        <end position="365"/>
    </location>
</feature>
<gene>
    <name evidence="2" type="ORF">GBAR_LOCUS16680</name>
</gene>
<organism evidence="2 3">
    <name type="scientific">Geodia barretti</name>
    <name type="common">Barrett's horny sponge</name>
    <dbReference type="NCBI Taxonomy" id="519541"/>
    <lineage>
        <taxon>Eukaryota</taxon>
        <taxon>Metazoa</taxon>
        <taxon>Porifera</taxon>
        <taxon>Demospongiae</taxon>
        <taxon>Heteroscleromorpha</taxon>
        <taxon>Tetractinellida</taxon>
        <taxon>Astrophorina</taxon>
        <taxon>Geodiidae</taxon>
        <taxon>Geodia</taxon>
    </lineage>
</organism>
<feature type="compositionally biased region" description="Polar residues" evidence="1">
    <location>
        <begin position="159"/>
        <end position="169"/>
    </location>
</feature>
<sequence length="448" mass="47879">NTRPTHATASSCFTPSRHNTPGVSVRISDYPGHTSTASNRVYRSHSVTSYASSGVTRSPGRVPASSGFSGSPNHVSRASTVSGISNRVNASRTPRGSNASNCINESLGHVPGVLNASSSVSESQNQAYHTNSLLWSLPSSSRASSRVSRSSGRVSSLSNRTGSFSTFSSIPEECHAPLSRPSHTYSPSKLPVTEEADDPDLDALLADLCQLEEDTKAQLQSYQSHLVTPDTAEANRMHTPDLLEERVTESQQQSPPTLNPPTAASVTSTNSGYSNLMIRDPPTAAVSSKDFADIMENLQNSRNVIQDPSRALAFSMYHSNETDGKAPPPPSTSSSSSSEHTDIFSASRRESQRPGTGNGGMGTGPKGTRKSSLRRASSRDGESSPAHNVVQKQLDAFADQLTVDEALTAVRLSLIIVSLTYLERILIDAHPICRPTNCRRSSYCSTFI</sequence>
<keyword evidence="3" id="KW-1185">Reference proteome</keyword>
<protein>
    <submittedName>
        <fullName evidence="2">Uncharacterized protein</fullName>
    </submittedName>
</protein>
<comment type="caution">
    <text evidence="2">The sequence shown here is derived from an EMBL/GenBank/DDBJ whole genome shotgun (WGS) entry which is preliminary data.</text>
</comment>
<feature type="compositionally biased region" description="Basic and acidic residues" evidence="1">
    <location>
        <begin position="339"/>
        <end position="352"/>
    </location>
</feature>
<feature type="region of interest" description="Disordered" evidence="1">
    <location>
        <begin position="49"/>
        <end position="103"/>
    </location>
</feature>
<dbReference type="EMBL" id="CASHTH010002397">
    <property type="protein sequence ID" value="CAI8029356.1"/>
    <property type="molecule type" value="Genomic_DNA"/>
</dbReference>
<feature type="non-terminal residue" evidence="2">
    <location>
        <position position="1"/>
    </location>
</feature>
<name>A0AA35SIN4_GEOBA</name>
<feature type="compositionally biased region" description="Polar residues" evidence="1">
    <location>
        <begin position="66"/>
        <end position="103"/>
    </location>
</feature>
<feature type="region of interest" description="Disordered" evidence="1">
    <location>
        <begin position="139"/>
        <end position="169"/>
    </location>
</feature>
<feature type="non-terminal residue" evidence="2">
    <location>
        <position position="448"/>
    </location>
</feature>
<feature type="compositionally biased region" description="Low complexity" evidence="1">
    <location>
        <begin position="139"/>
        <end position="158"/>
    </location>
</feature>
<accession>A0AA35SIN4</accession>
<feature type="region of interest" description="Disordered" evidence="1">
    <location>
        <begin position="319"/>
        <end position="388"/>
    </location>
</feature>
<feature type="compositionally biased region" description="Polar residues" evidence="1">
    <location>
        <begin position="249"/>
        <end position="274"/>
    </location>
</feature>
<dbReference type="Proteomes" id="UP001174909">
    <property type="component" value="Unassembled WGS sequence"/>
</dbReference>